<dbReference type="Pfam" id="PF02113">
    <property type="entry name" value="Peptidase_S13"/>
    <property type="match status" value="2"/>
</dbReference>
<evidence type="ECO:0000313" key="3">
    <source>
        <dbReference type="EMBL" id="CAB4544547.1"/>
    </source>
</evidence>
<evidence type="ECO:0000256" key="2">
    <source>
        <dbReference type="ARBA" id="ARBA00022801"/>
    </source>
</evidence>
<dbReference type="AlphaFoldDB" id="A0A6J6C0R0"/>
<dbReference type="PANTHER" id="PTHR30023:SF0">
    <property type="entry name" value="PENICILLIN-SENSITIVE CARBOXYPEPTIDASE A"/>
    <property type="match status" value="1"/>
</dbReference>
<evidence type="ECO:0000256" key="1">
    <source>
        <dbReference type="ARBA" id="ARBA00006096"/>
    </source>
</evidence>
<keyword evidence="2" id="KW-0378">Hydrolase</keyword>
<dbReference type="InterPro" id="IPR000667">
    <property type="entry name" value="Peptidase_S13"/>
</dbReference>
<comment type="similarity">
    <text evidence="1">Belongs to the peptidase S13 family.</text>
</comment>
<dbReference type="SUPFAM" id="SSF56601">
    <property type="entry name" value="beta-lactamase/transpeptidase-like"/>
    <property type="match status" value="1"/>
</dbReference>
<dbReference type="InterPro" id="IPR012338">
    <property type="entry name" value="Beta-lactam/transpept-like"/>
</dbReference>
<accession>A0A6J6C0R0</accession>
<dbReference type="PRINTS" id="PR00922">
    <property type="entry name" value="DADACBPTASE3"/>
</dbReference>
<dbReference type="EMBL" id="CAEZSI010000117">
    <property type="protein sequence ID" value="CAB4544547.1"/>
    <property type="molecule type" value="Genomic_DNA"/>
</dbReference>
<protein>
    <submittedName>
        <fullName evidence="3">Unannotated protein</fullName>
    </submittedName>
</protein>
<gene>
    <name evidence="3" type="ORF">UFOPK1412_00842</name>
</gene>
<dbReference type="GO" id="GO:0006508">
    <property type="term" value="P:proteolysis"/>
    <property type="evidence" value="ECO:0007669"/>
    <property type="project" value="InterPro"/>
</dbReference>
<proteinExistence type="inferred from homology"/>
<sequence>MRLRFLSVLLVATQLIIWPAQANLLPEAIPAVFEQLLNQPALANPAVVLMDGATGEIIYEKNPFAQRKPASVMKLFAGASVIRNLDLNSQFTTNVSFGAEAKTLVIQGSYDPWISTSHEVARKMQRASLSHIATLSLYRAKQRSNGSVSNFKILYSGLYSQDIANLKQFWAKKKFKPQFIAVNSEEATLNSAELITSEISPKVSEILKWTLLWSDNNLAERLARLSAKAAGLPFNIDGVTILYINMLIELGIDPSKLVIKDASGLSKENRVTAQMIGQLLYQLHEDEKYKILFDSLPIGGVSGTLRSRFLTTAPGAVGLVRAKTGTLNGTVTLAGVVQSSDREYIFVTLADQISNGMKASDRARAAIDRLLGRIAAPNIPAEISEVPETHL</sequence>
<dbReference type="GO" id="GO:0000270">
    <property type="term" value="P:peptidoglycan metabolic process"/>
    <property type="evidence" value="ECO:0007669"/>
    <property type="project" value="TreeGrafter"/>
</dbReference>
<organism evidence="3">
    <name type="scientific">freshwater metagenome</name>
    <dbReference type="NCBI Taxonomy" id="449393"/>
    <lineage>
        <taxon>unclassified sequences</taxon>
        <taxon>metagenomes</taxon>
        <taxon>ecological metagenomes</taxon>
    </lineage>
</organism>
<name>A0A6J6C0R0_9ZZZZ</name>
<dbReference type="GO" id="GO:0004185">
    <property type="term" value="F:serine-type carboxypeptidase activity"/>
    <property type="evidence" value="ECO:0007669"/>
    <property type="project" value="InterPro"/>
</dbReference>
<reference evidence="3" key="1">
    <citation type="submission" date="2020-05" db="EMBL/GenBank/DDBJ databases">
        <authorList>
            <person name="Chiriac C."/>
            <person name="Salcher M."/>
            <person name="Ghai R."/>
            <person name="Kavagutti S V."/>
        </authorList>
    </citation>
    <scope>NUCLEOTIDE SEQUENCE</scope>
</reference>
<dbReference type="Gene3D" id="3.40.710.10">
    <property type="entry name" value="DD-peptidase/beta-lactamase superfamily"/>
    <property type="match status" value="2"/>
</dbReference>
<dbReference type="PANTHER" id="PTHR30023">
    <property type="entry name" value="D-ALANYL-D-ALANINE CARBOXYPEPTIDASE"/>
    <property type="match status" value="1"/>
</dbReference>